<dbReference type="EMBL" id="KV454429">
    <property type="protein sequence ID" value="ODQ80702.1"/>
    <property type="molecule type" value="Genomic_DNA"/>
</dbReference>
<dbReference type="RefSeq" id="XP_018986030.1">
    <property type="nucleotide sequence ID" value="XM_019126987.1"/>
</dbReference>
<protein>
    <submittedName>
        <fullName evidence="1">Uncharacterized protein</fullName>
    </submittedName>
</protein>
<sequence>MDIVSRDLRLSFWCISLGPMEPSHDISTTGGHLYVDSFRWRVPRAVVLRCPEAYVHMRTRNCIDWLSS</sequence>
<dbReference type="Proteomes" id="UP000094336">
    <property type="component" value="Unassembled WGS sequence"/>
</dbReference>
<name>A0A1E3QUN9_9ASCO</name>
<evidence type="ECO:0000313" key="2">
    <source>
        <dbReference type="Proteomes" id="UP000094336"/>
    </source>
</evidence>
<dbReference type="GeneID" id="30144841"/>
<proteinExistence type="predicted"/>
<organism evidence="1 2">
    <name type="scientific">Babjeviella inositovora NRRL Y-12698</name>
    <dbReference type="NCBI Taxonomy" id="984486"/>
    <lineage>
        <taxon>Eukaryota</taxon>
        <taxon>Fungi</taxon>
        <taxon>Dikarya</taxon>
        <taxon>Ascomycota</taxon>
        <taxon>Saccharomycotina</taxon>
        <taxon>Pichiomycetes</taxon>
        <taxon>Serinales incertae sedis</taxon>
        <taxon>Babjeviella</taxon>
    </lineage>
</organism>
<evidence type="ECO:0000313" key="1">
    <source>
        <dbReference type="EMBL" id="ODQ80702.1"/>
    </source>
</evidence>
<accession>A0A1E3QUN9</accession>
<keyword evidence="2" id="KW-1185">Reference proteome</keyword>
<gene>
    <name evidence="1" type="ORF">BABINDRAFT_126182</name>
</gene>
<reference evidence="2" key="1">
    <citation type="submission" date="2016-05" db="EMBL/GenBank/DDBJ databases">
        <title>Comparative genomics of biotechnologically important yeasts.</title>
        <authorList>
            <consortium name="DOE Joint Genome Institute"/>
            <person name="Riley R."/>
            <person name="Haridas S."/>
            <person name="Wolfe K.H."/>
            <person name="Lopes M.R."/>
            <person name="Hittinger C.T."/>
            <person name="Goker M."/>
            <person name="Salamov A."/>
            <person name="Wisecaver J."/>
            <person name="Long T.M."/>
            <person name="Aerts A.L."/>
            <person name="Barry K."/>
            <person name="Choi C."/>
            <person name="Clum A."/>
            <person name="Coughlan A.Y."/>
            <person name="Deshpande S."/>
            <person name="Douglass A.P."/>
            <person name="Hanson S.J."/>
            <person name="Klenk H.-P."/>
            <person name="Labutti K."/>
            <person name="Lapidus A."/>
            <person name="Lindquist E."/>
            <person name="Lipzen A."/>
            <person name="Meier-Kolthoff J.P."/>
            <person name="Ohm R.A."/>
            <person name="Otillar R.P."/>
            <person name="Pangilinan J."/>
            <person name="Peng Y."/>
            <person name="Rokas A."/>
            <person name="Rosa C.A."/>
            <person name="Scheuner C."/>
            <person name="Sibirny A.A."/>
            <person name="Slot J.C."/>
            <person name="Stielow J.B."/>
            <person name="Sun H."/>
            <person name="Kurtzman C.P."/>
            <person name="Blackwell M."/>
            <person name="Grigoriev I.V."/>
            <person name="Jeffries T.W."/>
        </authorList>
    </citation>
    <scope>NUCLEOTIDE SEQUENCE [LARGE SCALE GENOMIC DNA]</scope>
    <source>
        <strain evidence="2">NRRL Y-12698</strain>
    </source>
</reference>
<dbReference type="AlphaFoldDB" id="A0A1E3QUN9"/>